<evidence type="ECO:0000256" key="2">
    <source>
        <dbReference type="ARBA" id="ARBA00012485"/>
    </source>
</evidence>
<dbReference type="Gene3D" id="3.90.1750.10">
    <property type="entry name" value="Hect, E3 ligase catalytic domains"/>
    <property type="match status" value="1"/>
</dbReference>
<dbReference type="Pfam" id="PF16558">
    <property type="entry name" value="AZUL"/>
    <property type="match status" value="1"/>
</dbReference>
<dbReference type="GO" id="GO:0000209">
    <property type="term" value="P:protein polyubiquitination"/>
    <property type="evidence" value="ECO:0007669"/>
    <property type="project" value="InterPro"/>
</dbReference>
<comment type="caution">
    <text evidence="7">The sequence shown here is derived from an EMBL/GenBank/DDBJ whole genome shotgun (WGS) entry which is preliminary data.</text>
</comment>
<dbReference type="PROSITE" id="PS50237">
    <property type="entry name" value="HECT"/>
    <property type="match status" value="1"/>
</dbReference>
<dbReference type="EC" id="2.3.2.26" evidence="2"/>
<dbReference type="InterPro" id="IPR000569">
    <property type="entry name" value="HECT_dom"/>
</dbReference>
<dbReference type="RefSeq" id="XP_068368838.1">
    <property type="nucleotide sequence ID" value="XM_068497497.1"/>
</dbReference>
<keyword evidence="4 5" id="KW-0833">Ubl conjugation pathway</keyword>
<evidence type="ECO:0000256" key="3">
    <source>
        <dbReference type="ARBA" id="ARBA00022679"/>
    </source>
</evidence>
<dbReference type="Gene3D" id="6.10.130.10">
    <property type="entry name" value="Ubiquitin-protein ligase E3A, N-terminal zinc-binding domain (AZUL)"/>
    <property type="match status" value="1"/>
</dbReference>
<dbReference type="SMART" id="SM00119">
    <property type="entry name" value="HECTc"/>
    <property type="match status" value="1"/>
</dbReference>
<gene>
    <name evidence="7" type="ORF">TRFO_13864</name>
</gene>
<dbReference type="EMBL" id="MLAK01000197">
    <property type="protein sequence ID" value="OHT15702.1"/>
    <property type="molecule type" value="Genomic_DNA"/>
</dbReference>
<dbReference type="SUPFAM" id="SSF56204">
    <property type="entry name" value="Hect, E3 ligase catalytic domain"/>
    <property type="match status" value="1"/>
</dbReference>
<dbReference type="AlphaFoldDB" id="A0A1J4L161"/>
<dbReference type="PANTHER" id="PTHR45700">
    <property type="entry name" value="UBIQUITIN-PROTEIN LIGASE E3C"/>
    <property type="match status" value="1"/>
</dbReference>
<dbReference type="InterPro" id="IPR044611">
    <property type="entry name" value="E3A/B/C-like"/>
</dbReference>
<dbReference type="FunFam" id="3.30.2410.10:FF:000003">
    <property type="entry name" value="probable E3 ubiquitin-protein ligase HERC4 isoform X1"/>
    <property type="match status" value="1"/>
</dbReference>
<evidence type="ECO:0000256" key="4">
    <source>
        <dbReference type="ARBA" id="ARBA00022786"/>
    </source>
</evidence>
<dbReference type="Proteomes" id="UP000179807">
    <property type="component" value="Unassembled WGS sequence"/>
</dbReference>
<dbReference type="GO" id="GO:0061630">
    <property type="term" value="F:ubiquitin protein ligase activity"/>
    <property type="evidence" value="ECO:0007669"/>
    <property type="project" value="UniProtKB-EC"/>
</dbReference>
<keyword evidence="3" id="KW-0808">Transferase</keyword>
<keyword evidence="8" id="KW-1185">Reference proteome</keyword>
<dbReference type="InterPro" id="IPR042556">
    <property type="entry name" value="AZUL_sf"/>
</dbReference>
<dbReference type="CDD" id="cd00078">
    <property type="entry name" value="HECTc"/>
    <property type="match status" value="1"/>
</dbReference>
<dbReference type="GeneID" id="94832201"/>
<dbReference type="Gene3D" id="3.30.2160.10">
    <property type="entry name" value="Hect, E3 ligase catalytic domain"/>
    <property type="match status" value="1"/>
</dbReference>
<evidence type="ECO:0000259" key="6">
    <source>
        <dbReference type="PROSITE" id="PS50237"/>
    </source>
</evidence>
<keyword evidence="7" id="KW-0436">Ligase</keyword>
<evidence type="ECO:0000256" key="1">
    <source>
        <dbReference type="ARBA" id="ARBA00000885"/>
    </source>
</evidence>
<dbReference type="InterPro" id="IPR035983">
    <property type="entry name" value="Hect_E3_ubiquitin_ligase"/>
</dbReference>
<protein>
    <recommendedName>
        <fullName evidence="2">HECT-type E3 ubiquitin transferase</fullName>
        <ecNumber evidence="2">2.3.2.26</ecNumber>
    </recommendedName>
</protein>
<proteinExistence type="predicted"/>
<name>A0A1J4L161_9EUKA</name>
<dbReference type="Pfam" id="PF00632">
    <property type="entry name" value="HECT"/>
    <property type="match status" value="1"/>
</dbReference>
<dbReference type="PANTHER" id="PTHR45700:SF8">
    <property type="entry name" value="HECT-TYPE E3 UBIQUITIN TRANSFERASE"/>
    <property type="match status" value="1"/>
</dbReference>
<dbReference type="Gene3D" id="3.30.2410.10">
    <property type="entry name" value="Hect, E3 ligase catalytic domain"/>
    <property type="match status" value="1"/>
</dbReference>
<dbReference type="VEuPathDB" id="TrichDB:TRFO_13864"/>
<reference evidence="7" key="1">
    <citation type="submission" date="2016-10" db="EMBL/GenBank/DDBJ databases">
        <authorList>
            <person name="Benchimol M."/>
            <person name="Almeida L.G."/>
            <person name="Vasconcelos A.T."/>
            <person name="Perreira-Neves A."/>
            <person name="Rosa I.A."/>
            <person name="Tasca T."/>
            <person name="Bogo M.R."/>
            <person name="de Souza W."/>
        </authorList>
    </citation>
    <scope>NUCLEOTIDE SEQUENCE [LARGE SCALE GENOMIC DNA]</scope>
    <source>
        <strain evidence="7">K</strain>
    </source>
</reference>
<dbReference type="InterPro" id="IPR032353">
    <property type="entry name" value="AZUL"/>
</dbReference>
<accession>A0A1J4L161</accession>
<dbReference type="OrthoDB" id="5981550at2759"/>
<evidence type="ECO:0000313" key="8">
    <source>
        <dbReference type="Proteomes" id="UP000179807"/>
    </source>
</evidence>
<dbReference type="GO" id="GO:0016874">
    <property type="term" value="F:ligase activity"/>
    <property type="evidence" value="ECO:0007669"/>
    <property type="project" value="UniProtKB-KW"/>
</dbReference>
<sequence length="708" mass="82489">MNADDLFRAYCSQVLMGCDAVKCDNPFCKSCKDFQFSDISRTDITEKALKMLREHTRSPKLCDHLSPNQLDKNFFTQNIMTSIENFRNIESLTETKLEKSFSNSKYFPFFLLKDKSKYPSDKFNFDDETLIYFYNIVNDNQELFSVCPEYVFTYIVTFTNHISDVTLHNYSTFRAIYVLLFLLSIWKTNDIPNVFKIILDTIINFKHQKTELHQYLIDSYKLTPKVFEKVLDFVHDNLTFFSISEGSDAYSDDCKNMIEFMGLLHQAYPFAPTDLFISQVFTECLMNSHDMLVRFLKGQFSYLNLPYILTLRAKSKALSQYYLFVQDHIANAESSERQRRGENVTRQNMYFYVTVNRDNLIEDTIKKIYNVQSKSFLKTLRVVFEGEQGVDVGGVSREFFYLVCNDIFSPKYGMFSETPNGKFWFTSPFIGRLIDFSVMGTVVGLAIYNSVILPIRFPLILYKKLWNKPLLLEDYAGIDPELVESFHNLRKMRDNGQDISLAEMTFSITRDNYGASEEIPLVKGGLDKIVTNENLEEYIQAYSQYLMVDSIEEQFKKFQTGFDKIMNLNVIISGLQPLNIFKIIAYDEGDILVSGEEIIHWEYLKENAKYTDGYNKDSQAVIWFWEIFDEMTAEQKQQFFRFSTGSDRAPVCGLNNFNLTIQKTNDISKLPVAHTCFNIFSLPDYKTKEEMKHKILISIVNTEGFGLI</sequence>
<feature type="domain" description="HECT" evidence="6">
    <location>
        <begin position="372"/>
        <end position="708"/>
    </location>
</feature>
<evidence type="ECO:0000313" key="7">
    <source>
        <dbReference type="EMBL" id="OHT15702.1"/>
    </source>
</evidence>
<feature type="active site" description="Glycyl thioester intermediate" evidence="5">
    <location>
        <position position="676"/>
    </location>
</feature>
<organism evidence="7 8">
    <name type="scientific">Tritrichomonas foetus</name>
    <dbReference type="NCBI Taxonomy" id="1144522"/>
    <lineage>
        <taxon>Eukaryota</taxon>
        <taxon>Metamonada</taxon>
        <taxon>Parabasalia</taxon>
        <taxon>Tritrichomonadida</taxon>
        <taxon>Tritrichomonadidae</taxon>
        <taxon>Tritrichomonas</taxon>
    </lineage>
</organism>
<comment type="catalytic activity">
    <reaction evidence="1">
        <text>S-ubiquitinyl-[E2 ubiquitin-conjugating enzyme]-L-cysteine + [acceptor protein]-L-lysine = [E2 ubiquitin-conjugating enzyme]-L-cysteine + N(6)-ubiquitinyl-[acceptor protein]-L-lysine.</text>
        <dbReference type="EC" id="2.3.2.26"/>
    </reaction>
</comment>
<evidence type="ECO:0000256" key="5">
    <source>
        <dbReference type="PROSITE-ProRule" id="PRU00104"/>
    </source>
</evidence>